<dbReference type="InterPro" id="IPR007016">
    <property type="entry name" value="O-antigen_ligase-rel_domated"/>
</dbReference>
<evidence type="ECO:0000256" key="2">
    <source>
        <dbReference type="ARBA" id="ARBA00022692"/>
    </source>
</evidence>
<evidence type="ECO:0000256" key="4">
    <source>
        <dbReference type="ARBA" id="ARBA00023136"/>
    </source>
</evidence>
<feature type="transmembrane region" description="Helical" evidence="5">
    <location>
        <begin position="465"/>
        <end position="483"/>
    </location>
</feature>
<dbReference type="InterPro" id="IPR051533">
    <property type="entry name" value="WaaL-like"/>
</dbReference>
<proteinExistence type="predicted"/>
<evidence type="ECO:0000313" key="8">
    <source>
        <dbReference type="Proteomes" id="UP000176639"/>
    </source>
</evidence>
<feature type="transmembrane region" description="Helical" evidence="5">
    <location>
        <begin position="304"/>
        <end position="320"/>
    </location>
</feature>
<dbReference type="AlphaFoldDB" id="A0A1F5B0P9"/>
<protein>
    <recommendedName>
        <fullName evidence="6">O-antigen ligase-related domain-containing protein</fullName>
    </recommendedName>
</protein>
<feature type="transmembrane region" description="Helical" evidence="5">
    <location>
        <begin position="128"/>
        <end position="148"/>
    </location>
</feature>
<evidence type="ECO:0000256" key="3">
    <source>
        <dbReference type="ARBA" id="ARBA00022989"/>
    </source>
</evidence>
<feature type="domain" description="O-antigen ligase-related" evidence="6">
    <location>
        <begin position="289"/>
        <end position="444"/>
    </location>
</feature>
<evidence type="ECO:0000256" key="5">
    <source>
        <dbReference type="SAM" id="Phobius"/>
    </source>
</evidence>
<feature type="transmembrane region" description="Helical" evidence="5">
    <location>
        <begin position="433"/>
        <end position="453"/>
    </location>
</feature>
<keyword evidence="3 5" id="KW-1133">Transmembrane helix</keyword>
<keyword evidence="4 5" id="KW-0472">Membrane</keyword>
<feature type="transmembrane region" description="Helical" evidence="5">
    <location>
        <begin position="258"/>
        <end position="275"/>
    </location>
</feature>
<reference evidence="7 8" key="1">
    <citation type="journal article" date="2016" name="Nat. Commun.">
        <title>Thousands of microbial genomes shed light on interconnected biogeochemical processes in an aquifer system.</title>
        <authorList>
            <person name="Anantharaman K."/>
            <person name="Brown C.T."/>
            <person name="Hug L.A."/>
            <person name="Sharon I."/>
            <person name="Castelle C.J."/>
            <person name="Probst A.J."/>
            <person name="Thomas B.C."/>
            <person name="Singh A."/>
            <person name="Wilkins M.J."/>
            <person name="Karaoz U."/>
            <person name="Brodie E.L."/>
            <person name="Williams K.H."/>
            <person name="Hubbard S.S."/>
            <person name="Banfield J.F."/>
        </authorList>
    </citation>
    <scope>NUCLEOTIDE SEQUENCE [LARGE SCALE GENOMIC DNA]</scope>
</reference>
<evidence type="ECO:0000259" key="6">
    <source>
        <dbReference type="Pfam" id="PF04932"/>
    </source>
</evidence>
<comment type="caution">
    <text evidence="7">The sequence shown here is derived from an EMBL/GenBank/DDBJ whole genome shotgun (WGS) entry which is preliminary data.</text>
</comment>
<dbReference type="PANTHER" id="PTHR37422">
    <property type="entry name" value="TEICHURONIC ACID BIOSYNTHESIS PROTEIN TUAE"/>
    <property type="match status" value="1"/>
</dbReference>
<feature type="transmembrane region" description="Helical" evidence="5">
    <location>
        <begin position="31"/>
        <end position="48"/>
    </location>
</feature>
<gene>
    <name evidence="7" type="ORF">A2Z10_03065</name>
</gene>
<feature type="transmembrane region" description="Helical" evidence="5">
    <location>
        <begin position="183"/>
        <end position="204"/>
    </location>
</feature>
<organism evidence="7 8">
    <name type="scientific">Candidatus Azambacteria bacterium RBG_16_47_10</name>
    <dbReference type="NCBI Taxonomy" id="1797292"/>
    <lineage>
        <taxon>Bacteria</taxon>
        <taxon>Candidatus Azamiibacteriota</taxon>
    </lineage>
</organism>
<sequence>MYKIFTKLNIVFALQLVAVIATVIFDVPREIFLFTASIMVFFVAFSTLEESVLFVARSIPLFVALPITEQFDSLNMWRIIIALMFAKWFFSPERLHGLFTTLRALGAQARVSITDAARTAWRRWRIEVLSVALFLIACLSLIGASDVMGGIKRILLFVNLSMLFFVVRSVTTKESLRAISRNAVISGVLVAGVGLIQLLLAYTMNVDHFSEFWALTVNKTLYGTAWANIAIAANTWFAYYNGTIHLRMFSSFPDTHSFPLYLLMVTGFAITLLAFETKKVLRYALFVLIAVMMFEAVLSGTRGIWASIIFPIMFVGYVAVRKYARRSELAYASVPLVLFLISLPIAGIIFNSPQFRFTGTAAEKKVFAERIKSIIDTEETSNQGRIYIWKATLHSMVAHPFLGVGIGNFPVVLALNPSAIKAGASAHNLYLNFFAELGILGFVASSVLIFELCRRAWLVFRRYDGMTRFFAFNVLLYLIWIIWYSMTDVAIFDERPFLLSMIFVGALFAFEPKESSVSER</sequence>
<dbReference type="Proteomes" id="UP000176639">
    <property type="component" value="Unassembled WGS sequence"/>
</dbReference>
<dbReference type="EMBL" id="MEYI01000010">
    <property type="protein sequence ID" value="OGD24196.1"/>
    <property type="molecule type" value="Genomic_DNA"/>
</dbReference>
<feature type="transmembrane region" description="Helical" evidence="5">
    <location>
        <begin position="7"/>
        <end position="25"/>
    </location>
</feature>
<feature type="transmembrane region" description="Helical" evidence="5">
    <location>
        <begin position="280"/>
        <end position="298"/>
    </location>
</feature>
<feature type="transmembrane region" description="Helical" evidence="5">
    <location>
        <begin position="154"/>
        <end position="171"/>
    </location>
</feature>
<dbReference type="PANTHER" id="PTHR37422:SF13">
    <property type="entry name" value="LIPOPOLYSACCHARIDE BIOSYNTHESIS PROTEIN PA4999-RELATED"/>
    <property type="match status" value="1"/>
</dbReference>
<accession>A0A1F5B0P9</accession>
<name>A0A1F5B0P9_9BACT</name>
<evidence type="ECO:0000313" key="7">
    <source>
        <dbReference type="EMBL" id="OGD24196.1"/>
    </source>
</evidence>
<comment type="subcellular location">
    <subcellularLocation>
        <location evidence="1">Membrane</location>
        <topology evidence="1">Multi-pass membrane protein</topology>
    </subcellularLocation>
</comment>
<keyword evidence="2 5" id="KW-0812">Transmembrane</keyword>
<evidence type="ECO:0000256" key="1">
    <source>
        <dbReference type="ARBA" id="ARBA00004141"/>
    </source>
</evidence>
<dbReference type="GO" id="GO:0016020">
    <property type="term" value="C:membrane"/>
    <property type="evidence" value="ECO:0007669"/>
    <property type="project" value="UniProtKB-SubCell"/>
</dbReference>
<dbReference type="Pfam" id="PF04932">
    <property type="entry name" value="Wzy_C"/>
    <property type="match status" value="1"/>
</dbReference>
<feature type="transmembrane region" description="Helical" evidence="5">
    <location>
        <begin position="329"/>
        <end position="350"/>
    </location>
</feature>